<dbReference type="NCBIfam" id="TIGR00114">
    <property type="entry name" value="lumazine-synth"/>
    <property type="match status" value="1"/>
</dbReference>
<dbReference type="PANTHER" id="PTHR21058:SF0">
    <property type="entry name" value="6,7-DIMETHYL-8-RIBITYLLUMAZINE SYNTHASE"/>
    <property type="match status" value="1"/>
</dbReference>
<reference evidence="9 10" key="1">
    <citation type="journal article" date="2016" name="Nat. Commun.">
        <title>Thousands of microbial genomes shed light on interconnected biogeochemical processes in an aquifer system.</title>
        <authorList>
            <person name="Anantharaman K."/>
            <person name="Brown C.T."/>
            <person name="Hug L.A."/>
            <person name="Sharon I."/>
            <person name="Castelle C.J."/>
            <person name="Probst A.J."/>
            <person name="Thomas B.C."/>
            <person name="Singh A."/>
            <person name="Wilkins M.J."/>
            <person name="Karaoz U."/>
            <person name="Brodie E.L."/>
            <person name="Williams K.H."/>
            <person name="Hubbard S.S."/>
            <person name="Banfield J.F."/>
        </authorList>
    </citation>
    <scope>NUCLEOTIDE SEQUENCE [LARGE SCALE GENOMIC DNA]</scope>
</reference>
<comment type="catalytic activity">
    <reaction evidence="6 8">
        <text>(2S)-2-hydroxy-3-oxobutyl phosphate + 5-amino-6-(D-ribitylamino)uracil = 6,7-dimethyl-8-(1-D-ribityl)lumazine + phosphate + 2 H2O + H(+)</text>
        <dbReference type="Rhea" id="RHEA:26152"/>
        <dbReference type="ChEBI" id="CHEBI:15377"/>
        <dbReference type="ChEBI" id="CHEBI:15378"/>
        <dbReference type="ChEBI" id="CHEBI:15934"/>
        <dbReference type="ChEBI" id="CHEBI:43474"/>
        <dbReference type="ChEBI" id="CHEBI:58201"/>
        <dbReference type="ChEBI" id="CHEBI:58830"/>
        <dbReference type="EC" id="2.5.1.78"/>
    </reaction>
</comment>
<evidence type="ECO:0000256" key="7">
    <source>
        <dbReference type="ARBA" id="ARBA00072606"/>
    </source>
</evidence>
<evidence type="ECO:0000256" key="2">
    <source>
        <dbReference type="ARBA" id="ARBA00007424"/>
    </source>
</evidence>
<dbReference type="HAMAP" id="MF_00178">
    <property type="entry name" value="Lumazine_synth"/>
    <property type="match status" value="1"/>
</dbReference>
<evidence type="ECO:0000256" key="4">
    <source>
        <dbReference type="ARBA" id="ARBA00022619"/>
    </source>
</evidence>
<evidence type="ECO:0000256" key="1">
    <source>
        <dbReference type="ARBA" id="ARBA00004917"/>
    </source>
</evidence>
<feature type="binding site" evidence="8">
    <location>
        <begin position="81"/>
        <end position="83"/>
    </location>
    <ligand>
        <name>5-amino-6-(D-ribitylamino)uracil</name>
        <dbReference type="ChEBI" id="CHEBI:15934"/>
    </ligand>
</feature>
<dbReference type="STRING" id="1817863.A2Y62_12290"/>
<dbReference type="Proteomes" id="UP000178943">
    <property type="component" value="Unassembled WGS sequence"/>
</dbReference>
<feature type="binding site" evidence="8">
    <location>
        <position position="128"/>
    </location>
    <ligand>
        <name>(2S)-2-hydroxy-3-oxobutyl phosphate</name>
        <dbReference type="ChEBI" id="CHEBI:58830"/>
    </ligand>
</feature>
<comment type="similarity">
    <text evidence="2 8">Belongs to the DMRL synthase family.</text>
</comment>
<proteinExistence type="inferred from homology"/>
<keyword evidence="4 8" id="KW-0686">Riboflavin biosynthesis</keyword>
<feature type="binding site" evidence="8">
    <location>
        <position position="114"/>
    </location>
    <ligand>
        <name>5-amino-6-(D-ribitylamino)uracil</name>
        <dbReference type="ChEBI" id="CHEBI:15934"/>
    </ligand>
</feature>
<protein>
    <recommendedName>
        <fullName evidence="7 8">6,7-dimethyl-8-ribityllumazine synthase</fullName>
        <shortName evidence="8">DMRL synthase</shortName>
        <shortName evidence="8">LS</shortName>
        <shortName evidence="8">Lumazine synthase</shortName>
        <ecNumber evidence="3 8">2.5.1.78</ecNumber>
    </recommendedName>
</protein>
<feature type="active site" description="Proton donor" evidence="8">
    <location>
        <position position="89"/>
    </location>
</feature>
<dbReference type="SUPFAM" id="SSF52121">
    <property type="entry name" value="Lumazine synthase"/>
    <property type="match status" value="1"/>
</dbReference>
<evidence type="ECO:0000256" key="3">
    <source>
        <dbReference type="ARBA" id="ARBA00012664"/>
    </source>
</evidence>
<evidence type="ECO:0000256" key="8">
    <source>
        <dbReference type="HAMAP-Rule" id="MF_00178"/>
    </source>
</evidence>
<evidence type="ECO:0000256" key="6">
    <source>
        <dbReference type="ARBA" id="ARBA00048785"/>
    </source>
</evidence>
<dbReference type="Gene3D" id="3.40.50.960">
    <property type="entry name" value="Lumazine/riboflavin synthase"/>
    <property type="match status" value="1"/>
</dbReference>
<dbReference type="PANTHER" id="PTHR21058">
    <property type="entry name" value="6,7-DIMETHYL-8-RIBITYLLUMAZINE SYNTHASE DMRL SYNTHASE LUMAZINE SYNTHASE"/>
    <property type="match status" value="1"/>
</dbReference>
<dbReference type="InterPro" id="IPR002180">
    <property type="entry name" value="LS/RS"/>
</dbReference>
<dbReference type="GO" id="GO:0005829">
    <property type="term" value="C:cytosol"/>
    <property type="evidence" value="ECO:0007669"/>
    <property type="project" value="TreeGrafter"/>
</dbReference>
<sequence length="159" mass="16901">MIKTIEGNLSSKELTVGIVVSRFNSLITERLLEGALDALKRTGSTLDAVTIIKVPGSFEIPLIAKKLINSGKIDAVICLGAVIKGDTLHNQYISAEVIKGLAQVSMEAMIPVALGVITADSLEQAIERAGTKHGNRGYEAAMSAIEMANIMKAIEKPKK</sequence>
<dbReference type="GO" id="GO:0000906">
    <property type="term" value="F:6,7-dimethyl-8-ribityllumazine synthase activity"/>
    <property type="evidence" value="ECO:0007669"/>
    <property type="project" value="UniProtKB-UniRule"/>
</dbReference>
<organism evidence="9 10">
    <name type="scientific">Candidatus Fischerbacteria bacterium RBG_13_37_8</name>
    <dbReference type="NCBI Taxonomy" id="1817863"/>
    <lineage>
        <taxon>Bacteria</taxon>
        <taxon>Candidatus Fischeribacteriota</taxon>
    </lineage>
</organism>
<dbReference type="AlphaFoldDB" id="A0A1F5VDF6"/>
<dbReference type="Pfam" id="PF00885">
    <property type="entry name" value="DMRL_synthase"/>
    <property type="match status" value="1"/>
</dbReference>
<feature type="binding site" evidence="8">
    <location>
        <begin position="86"/>
        <end position="87"/>
    </location>
    <ligand>
        <name>(2S)-2-hydroxy-3-oxobutyl phosphate</name>
        <dbReference type="ChEBI" id="CHEBI:58830"/>
    </ligand>
</feature>
<dbReference type="NCBIfam" id="NF000812">
    <property type="entry name" value="PRK00061.1-4"/>
    <property type="match status" value="1"/>
</dbReference>
<comment type="caution">
    <text evidence="9">The sequence shown here is derived from an EMBL/GenBank/DDBJ whole genome shotgun (WGS) entry which is preliminary data.</text>
</comment>
<dbReference type="InterPro" id="IPR036467">
    <property type="entry name" value="LS/RS_sf"/>
</dbReference>
<feature type="binding site" evidence="8">
    <location>
        <begin position="57"/>
        <end position="59"/>
    </location>
    <ligand>
        <name>5-amino-6-(D-ribitylamino)uracil</name>
        <dbReference type="ChEBI" id="CHEBI:15934"/>
    </ligand>
</feature>
<evidence type="ECO:0000256" key="5">
    <source>
        <dbReference type="ARBA" id="ARBA00022679"/>
    </source>
</evidence>
<comment type="function">
    <text evidence="8">Catalyzes the formation of 6,7-dimethyl-8-ribityllumazine by condensation of 5-amino-6-(D-ribitylamino)uracil with 3,4-dihydroxy-2-butanone 4-phosphate. This is the penultimate step in the biosynthesis of riboflavin.</text>
</comment>
<gene>
    <name evidence="8" type="primary">ribH</name>
    <name evidence="9" type="ORF">A2Y62_12290</name>
</gene>
<evidence type="ECO:0000313" key="9">
    <source>
        <dbReference type="EMBL" id="OGF61464.1"/>
    </source>
</evidence>
<dbReference type="EC" id="2.5.1.78" evidence="3 8"/>
<keyword evidence="5 8" id="KW-0808">Transferase</keyword>
<dbReference type="UniPathway" id="UPA00275">
    <property type="reaction ID" value="UER00404"/>
</dbReference>
<feature type="binding site" evidence="8">
    <location>
        <position position="23"/>
    </location>
    <ligand>
        <name>5-amino-6-(D-ribitylamino)uracil</name>
        <dbReference type="ChEBI" id="CHEBI:15934"/>
    </ligand>
</feature>
<dbReference type="CDD" id="cd09209">
    <property type="entry name" value="Lumazine_synthase-I"/>
    <property type="match status" value="1"/>
</dbReference>
<name>A0A1F5VDF6_9BACT</name>
<dbReference type="EMBL" id="MFGW01000195">
    <property type="protein sequence ID" value="OGF61464.1"/>
    <property type="molecule type" value="Genomic_DNA"/>
</dbReference>
<dbReference type="GO" id="GO:0009349">
    <property type="term" value="C:riboflavin synthase complex"/>
    <property type="evidence" value="ECO:0007669"/>
    <property type="project" value="UniProtKB-UniRule"/>
</dbReference>
<accession>A0A1F5VDF6</accession>
<comment type="pathway">
    <text evidence="1 8">Cofactor biosynthesis; riboflavin biosynthesis; riboflavin from 2-hydroxy-3-oxobutyl phosphate and 5-amino-6-(D-ribitylamino)uracil: step 1/2.</text>
</comment>
<dbReference type="GO" id="GO:0009231">
    <property type="term" value="P:riboflavin biosynthetic process"/>
    <property type="evidence" value="ECO:0007669"/>
    <property type="project" value="UniProtKB-UniRule"/>
</dbReference>
<evidence type="ECO:0000313" key="10">
    <source>
        <dbReference type="Proteomes" id="UP000178943"/>
    </source>
</evidence>
<dbReference type="InterPro" id="IPR034964">
    <property type="entry name" value="LS"/>
</dbReference>
<dbReference type="FunFam" id="3.40.50.960:FF:000001">
    <property type="entry name" value="6,7-dimethyl-8-ribityllumazine synthase"/>
    <property type="match status" value="1"/>
</dbReference>